<name>A0AAW5ZM34_RALSL</name>
<organism evidence="8 9">
    <name type="scientific">Ralstonia solanacearum</name>
    <name type="common">Pseudomonas solanacearum</name>
    <dbReference type="NCBI Taxonomy" id="305"/>
    <lineage>
        <taxon>Bacteria</taxon>
        <taxon>Pseudomonadati</taxon>
        <taxon>Pseudomonadota</taxon>
        <taxon>Betaproteobacteria</taxon>
        <taxon>Burkholderiales</taxon>
        <taxon>Burkholderiaceae</taxon>
        <taxon>Ralstonia</taxon>
        <taxon>Ralstonia solanacearum species complex</taxon>
    </lineage>
</organism>
<evidence type="ECO:0000256" key="4">
    <source>
        <dbReference type="PROSITE-ProRule" id="PRU00182"/>
    </source>
</evidence>
<dbReference type="Gene3D" id="3.30.70.580">
    <property type="entry name" value="Pseudouridine synthase I, catalytic domain, N-terminal subdomain"/>
    <property type="match status" value="1"/>
</dbReference>
<feature type="compositionally biased region" description="Low complexity" evidence="6">
    <location>
        <begin position="1"/>
        <end position="13"/>
    </location>
</feature>
<feature type="region of interest" description="Disordered" evidence="6">
    <location>
        <begin position="1"/>
        <end position="178"/>
    </location>
</feature>
<evidence type="ECO:0000313" key="9">
    <source>
        <dbReference type="Proteomes" id="UP001144050"/>
    </source>
</evidence>
<dbReference type="InterPro" id="IPR000748">
    <property type="entry name" value="PsdUridine_synth_RsuA/RluB/E/F"/>
</dbReference>
<dbReference type="EMBL" id="JAIVFG010000012">
    <property type="protein sequence ID" value="MDB0570996.1"/>
    <property type="molecule type" value="Genomic_DNA"/>
</dbReference>
<dbReference type="InterPro" id="IPR020094">
    <property type="entry name" value="TruA/RsuA/RluB/E/F_N"/>
</dbReference>
<feature type="compositionally biased region" description="Gly residues" evidence="6">
    <location>
        <begin position="461"/>
        <end position="471"/>
    </location>
</feature>
<evidence type="ECO:0000313" key="8">
    <source>
        <dbReference type="EMBL" id="MDB0570996.1"/>
    </source>
</evidence>
<feature type="compositionally biased region" description="Low complexity" evidence="6">
    <location>
        <begin position="508"/>
        <end position="520"/>
    </location>
</feature>
<feature type="compositionally biased region" description="Low complexity" evidence="6">
    <location>
        <begin position="83"/>
        <end position="108"/>
    </location>
</feature>
<dbReference type="InterPro" id="IPR002942">
    <property type="entry name" value="S4_RNA-bd"/>
</dbReference>
<evidence type="ECO:0000256" key="5">
    <source>
        <dbReference type="RuleBase" id="RU003887"/>
    </source>
</evidence>
<reference evidence="8" key="1">
    <citation type="submission" date="2021-09" db="EMBL/GenBank/DDBJ databases">
        <title>Genomic analysis of Ralstonia spp.</title>
        <authorList>
            <person name="Aburjaile F."/>
            <person name="Ariute J.C."/>
            <person name="Pais A.K.L."/>
            <person name="Albuquerque G.M.R."/>
            <person name="Silva A.M.F."/>
            <person name="Brenig B."/>
            <person name="Azevedo V."/>
            <person name="Matiuzzi M."/>
            <person name="Ramos R."/>
            <person name="Goes-Neto A."/>
            <person name="Soares S."/>
            <person name="Iseppon A.M.B."/>
            <person name="Souza E."/>
            <person name="Gama M."/>
        </authorList>
    </citation>
    <scope>NUCLEOTIDE SEQUENCE</scope>
    <source>
        <strain evidence="8">CCRMRs91</strain>
    </source>
</reference>
<proteinExistence type="inferred from homology"/>
<feature type="compositionally biased region" description="Polar residues" evidence="6">
    <location>
        <begin position="524"/>
        <end position="542"/>
    </location>
</feature>
<feature type="compositionally biased region" description="Low complexity" evidence="6">
    <location>
        <begin position="560"/>
        <end position="573"/>
    </location>
</feature>
<dbReference type="GO" id="GO:0000455">
    <property type="term" value="P:enzyme-directed rRNA pseudouridine synthesis"/>
    <property type="evidence" value="ECO:0007669"/>
    <property type="project" value="UniProtKB-ARBA"/>
</dbReference>
<evidence type="ECO:0000256" key="1">
    <source>
        <dbReference type="ARBA" id="ARBA00008348"/>
    </source>
</evidence>
<dbReference type="GO" id="GO:0003723">
    <property type="term" value="F:RNA binding"/>
    <property type="evidence" value="ECO:0007669"/>
    <property type="project" value="UniProtKB-KW"/>
</dbReference>
<dbReference type="NCBIfam" id="NF007976">
    <property type="entry name" value="PRK10700.1"/>
    <property type="match status" value="1"/>
</dbReference>
<dbReference type="InterPro" id="IPR018496">
    <property type="entry name" value="PsdUridine_synth_RsuA/RluB_CS"/>
</dbReference>
<evidence type="ECO:0000256" key="2">
    <source>
        <dbReference type="ARBA" id="ARBA00022884"/>
    </source>
</evidence>
<dbReference type="FunFam" id="3.10.290.10:FF:000003">
    <property type="entry name" value="Pseudouridine synthase"/>
    <property type="match status" value="1"/>
</dbReference>
<evidence type="ECO:0000259" key="7">
    <source>
        <dbReference type="SMART" id="SM00363"/>
    </source>
</evidence>
<feature type="compositionally biased region" description="Gly residues" evidence="6">
    <location>
        <begin position="548"/>
        <end position="559"/>
    </location>
</feature>
<dbReference type="InterPro" id="IPR020103">
    <property type="entry name" value="PsdUridine_synth_cat_dom_sf"/>
</dbReference>
<dbReference type="NCBIfam" id="TIGR00093">
    <property type="entry name" value="pseudouridine synthase"/>
    <property type="match status" value="1"/>
</dbReference>
<dbReference type="CDD" id="cd00165">
    <property type="entry name" value="S4"/>
    <property type="match status" value="1"/>
</dbReference>
<dbReference type="EC" id="5.4.99.-" evidence="5"/>
<evidence type="ECO:0000256" key="6">
    <source>
        <dbReference type="SAM" id="MobiDB-lite"/>
    </source>
</evidence>
<sequence length="597" mass="63142">MPADADAAAPRQDGAGDGAESSAPRRKGLRRGLRNLVAARRQQHEGRAEGESGGEGATDADQGAQAPRKARAPRNRKPKEAHAATGEAAVTAEAVSGSPEASPSAVEASGERRGPRGRFGKGRRRQAESQPVGEREEGSAANAGGGSDGRGKNARPNRSAKAQGKAGGPSRGKGGKGEDVFQYVISGAYDAEVDAGGAPQQTKVRELTAEDDAPKLHKILADAGLGSRRDMEDLIMQGRVSVNGLPAHIGQRILPTDQVRVNGKLIQRKLPNKAPRVLLYHKPAGEIVSQSDPEGRPTVFDALPRMKTGKWVAVGRLDFNTEGLLIFTTSGDIANRFMHPRYGVEREYAVRTLGELAESDRQKLLQGVRLDDGEANFLRCADGGGEGVNHWYHVALTEGRNREVRRMFEAVNLTVSRLIRTRYGSFVLPRGLKRGRWQEVSAEEVRVLMGSLGLKVPSASVGGGQGGGRQQGGRRREAQPMLMGPMSSGFTGEATFQSRGQGVENGNRALPAARRPSSPRQPDPMQTSMGYINVGGPTTLTARTRMGAGRGLPGGGGNANGNRAQGNNAQGNKRPVKGGGGGLPNGNKARGNKRGKR</sequence>
<feature type="compositionally biased region" description="Polar residues" evidence="6">
    <location>
        <begin position="488"/>
        <end position="500"/>
    </location>
</feature>
<dbReference type="Gene3D" id="3.30.70.1560">
    <property type="entry name" value="Alpha-L RNA-binding motif"/>
    <property type="match status" value="1"/>
</dbReference>
<protein>
    <recommendedName>
        <fullName evidence="5">Pseudouridine synthase</fullName>
        <ecNumber evidence="5">5.4.99.-</ecNumber>
    </recommendedName>
</protein>
<dbReference type="SMART" id="SM00363">
    <property type="entry name" value="S4"/>
    <property type="match status" value="1"/>
</dbReference>
<accession>A0AAW5ZM34</accession>
<dbReference type="Pfam" id="PF01479">
    <property type="entry name" value="S4"/>
    <property type="match status" value="1"/>
</dbReference>
<dbReference type="Proteomes" id="UP001144050">
    <property type="component" value="Unassembled WGS sequence"/>
</dbReference>
<dbReference type="InterPro" id="IPR006145">
    <property type="entry name" value="PsdUridine_synth_RsuA/RluA"/>
</dbReference>
<dbReference type="InterPro" id="IPR036986">
    <property type="entry name" value="S4_RNA-bd_sf"/>
</dbReference>
<dbReference type="PANTHER" id="PTHR47683">
    <property type="entry name" value="PSEUDOURIDINE SYNTHASE FAMILY PROTEIN-RELATED"/>
    <property type="match status" value="1"/>
</dbReference>
<comment type="caution">
    <text evidence="8">The sequence shown here is derived from an EMBL/GenBank/DDBJ whole genome shotgun (WGS) entry which is preliminary data.</text>
</comment>
<keyword evidence="2 4" id="KW-0694">RNA-binding</keyword>
<comment type="similarity">
    <text evidence="1 5">Belongs to the pseudouridine synthase RsuA family.</text>
</comment>
<dbReference type="AlphaFoldDB" id="A0AAW5ZM34"/>
<dbReference type="PANTHER" id="PTHR47683:SF3">
    <property type="entry name" value="RIBOSOMAL LARGE SUBUNIT PSEUDOURIDINE SYNTHASE B"/>
    <property type="match status" value="1"/>
</dbReference>
<dbReference type="PROSITE" id="PS50889">
    <property type="entry name" value="S4"/>
    <property type="match status" value="1"/>
</dbReference>
<gene>
    <name evidence="8" type="ORF">LBW59_09440</name>
</gene>
<keyword evidence="3 5" id="KW-0413">Isomerase</keyword>
<dbReference type="InterPro" id="IPR042092">
    <property type="entry name" value="PsdUridine_s_RsuA/RluB/E/F_cat"/>
</dbReference>
<dbReference type="RefSeq" id="WP_271656522.1">
    <property type="nucleotide sequence ID" value="NZ_JAIVFG010000012.1"/>
</dbReference>
<evidence type="ECO:0000256" key="3">
    <source>
        <dbReference type="ARBA" id="ARBA00023235"/>
    </source>
</evidence>
<dbReference type="PROSITE" id="PS01149">
    <property type="entry name" value="PSI_RSU"/>
    <property type="match status" value="1"/>
</dbReference>
<feature type="region of interest" description="Disordered" evidence="6">
    <location>
        <begin position="458"/>
        <end position="597"/>
    </location>
</feature>
<dbReference type="InterPro" id="IPR050343">
    <property type="entry name" value="RsuA_PseudoU_synthase"/>
</dbReference>
<dbReference type="GO" id="GO:0120159">
    <property type="term" value="F:rRNA pseudouridine synthase activity"/>
    <property type="evidence" value="ECO:0007669"/>
    <property type="project" value="UniProtKB-ARBA"/>
</dbReference>
<feature type="domain" description="RNA-binding S4" evidence="7">
    <location>
        <begin position="214"/>
        <end position="271"/>
    </location>
</feature>
<dbReference type="Gene3D" id="3.10.290.10">
    <property type="entry name" value="RNA-binding S4 domain"/>
    <property type="match status" value="1"/>
</dbReference>
<dbReference type="SUPFAM" id="SSF55120">
    <property type="entry name" value="Pseudouridine synthase"/>
    <property type="match status" value="1"/>
</dbReference>
<feature type="compositionally biased region" description="Basic residues" evidence="6">
    <location>
        <begin position="24"/>
        <end position="33"/>
    </location>
</feature>
<feature type="compositionally biased region" description="Basic residues" evidence="6">
    <location>
        <begin position="68"/>
        <end position="79"/>
    </location>
</feature>
<feature type="compositionally biased region" description="Basic residues" evidence="6">
    <location>
        <begin position="115"/>
        <end position="124"/>
    </location>
</feature>
<dbReference type="SUPFAM" id="SSF55174">
    <property type="entry name" value="Alpha-L RNA-binding motif"/>
    <property type="match status" value="1"/>
</dbReference>
<dbReference type="CDD" id="cd02556">
    <property type="entry name" value="PseudoU_synth_RluB"/>
    <property type="match status" value="1"/>
</dbReference>
<dbReference type="Pfam" id="PF00849">
    <property type="entry name" value="PseudoU_synth_2"/>
    <property type="match status" value="1"/>
</dbReference>